<comment type="subcellular location">
    <subcellularLocation>
        <location evidence="1">Cell membrane</location>
        <topology evidence="1">Multi-pass membrane protein</topology>
    </subcellularLocation>
</comment>
<evidence type="ECO:0000256" key="4">
    <source>
        <dbReference type="ARBA" id="ARBA00022989"/>
    </source>
</evidence>
<dbReference type="RefSeq" id="WP_277567813.1">
    <property type="nucleotide sequence ID" value="NZ_JAPDHZ010000006.1"/>
</dbReference>
<proteinExistence type="predicted"/>
<dbReference type="AlphaFoldDB" id="A0A9X4KKS7"/>
<gene>
    <name evidence="8" type="ORF">OMP38_26840</name>
</gene>
<evidence type="ECO:0000313" key="8">
    <source>
        <dbReference type="EMBL" id="MDG0794037.1"/>
    </source>
</evidence>
<dbReference type="Proteomes" id="UP001153387">
    <property type="component" value="Unassembled WGS sequence"/>
</dbReference>
<keyword evidence="2" id="KW-1003">Cell membrane</keyword>
<keyword evidence="4 6" id="KW-1133">Transmembrane helix</keyword>
<evidence type="ECO:0000256" key="1">
    <source>
        <dbReference type="ARBA" id="ARBA00004651"/>
    </source>
</evidence>
<reference evidence="8 9" key="1">
    <citation type="submission" date="2022-10" db="EMBL/GenBank/DDBJ databases">
        <title>Comparative genomic analysis of Cohnella hashimotonis sp. nov., isolated from the International Space Station.</title>
        <authorList>
            <person name="Simpson A."/>
            <person name="Venkateswaran K."/>
        </authorList>
    </citation>
    <scope>NUCLEOTIDE SEQUENCE [LARGE SCALE GENOMIC DNA]</scope>
    <source>
        <strain evidence="8 9">DSM 18997</strain>
    </source>
</reference>
<dbReference type="InterPro" id="IPR027379">
    <property type="entry name" value="CLS_N"/>
</dbReference>
<evidence type="ECO:0000256" key="3">
    <source>
        <dbReference type="ARBA" id="ARBA00022692"/>
    </source>
</evidence>
<evidence type="ECO:0000256" key="2">
    <source>
        <dbReference type="ARBA" id="ARBA00022475"/>
    </source>
</evidence>
<organism evidence="8 9">
    <name type="scientific">Cohnella ginsengisoli</name>
    <dbReference type="NCBI Taxonomy" id="425004"/>
    <lineage>
        <taxon>Bacteria</taxon>
        <taxon>Bacillati</taxon>
        <taxon>Bacillota</taxon>
        <taxon>Bacilli</taxon>
        <taxon>Bacillales</taxon>
        <taxon>Paenibacillaceae</taxon>
        <taxon>Cohnella</taxon>
    </lineage>
</organism>
<sequence>MDKTMQIVLPILLIQLILMIVALVDVAKIERTRGPKWMWVLLILFASMLGSVSYFIFGRRND</sequence>
<evidence type="ECO:0000256" key="6">
    <source>
        <dbReference type="SAM" id="Phobius"/>
    </source>
</evidence>
<evidence type="ECO:0000313" key="9">
    <source>
        <dbReference type="Proteomes" id="UP001153387"/>
    </source>
</evidence>
<keyword evidence="5 6" id="KW-0472">Membrane</keyword>
<dbReference type="GO" id="GO:0005886">
    <property type="term" value="C:plasma membrane"/>
    <property type="evidence" value="ECO:0007669"/>
    <property type="project" value="UniProtKB-SubCell"/>
</dbReference>
<keyword evidence="3 6" id="KW-0812">Transmembrane</keyword>
<name>A0A9X4KKS7_9BACL</name>
<dbReference type="Pfam" id="PF13396">
    <property type="entry name" value="PLDc_N"/>
    <property type="match status" value="1"/>
</dbReference>
<comment type="caution">
    <text evidence="8">The sequence shown here is derived from an EMBL/GenBank/DDBJ whole genome shotgun (WGS) entry which is preliminary data.</text>
</comment>
<evidence type="ECO:0000259" key="7">
    <source>
        <dbReference type="Pfam" id="PF13396"/>
    </source>
</evidence>
<evidence type="ECO:0000256" key="5">
    <source>
        <dbReference type="ARBA" id="ARBA00023136"/>
    </source>
</evidence>
<feature type="domain" description="Cardiolipin synthase N-terminal" evidence="7">
    <location>
        <begin position="17"/>
        <end position="59"/>
    </location>
</feature>
<dbReference type="EMBL" id="JAPDHZ010000006">
    <property type="protein sequence ID" value="MDG0794037.1"/>
    <property type="molecule type" value="Genomic_DNA"/>
</dbReference>
<feature type="transmembrane region" description="Helical" evidence="6">
    <location>
        <begin position="39"/>
        <end position="57"/>
    </location>
</feature>
<feature type="transmembrane region" description="Helical" evidence="6">
    <location>
        <begin position="6"/>
        <end position="27"/>
    </location>
</feature>
<accession>A0A9X4KKS7</accession>
<keyword evidence="9" id="KW-1185">Reference proteome</keyword>
<protein>
    <submittedName>
        <fullName evidence="8">PLD nuclease N-terminal domain-containing protein</fullName>
    </submittedName>
</protein>